<dbReference type="AlphaFoldDB" id="A0AAQ4DIT9"/>
<comment type="caution">
    <text evidence="1">The sequence shown here is derived from an EMBL/GenBank/DDBJ whole genome shotgun (WGS) entry which is preliminary data.</text>
</comment>
<proteinExistence type="predicted"/>
<evidence type="ECO:0000313" key="2">
    <source>
        <dbReference type="Proteomes" id="UP001321473"/>
    </source>
</evidence>
<gene>
    <name evidence="1" type="ORF">V5799_026353</name>
</gene>
<accession>A0AAQ4DIT9</accession>
<name>A0AAQ4DIT9_AMBAM</name>
<reference evidence="1 2" key="1">
    <citation type="journal article" date="2023" name="Arcadia Sci">
        <title>De novo assembly of a long-read Amblyomma americanum tick genome.</title>
        <authorList>
            <person name="Chou S."/>
            <person name="Poskanzer K.E."/>
            <person name="Rollins M."/>
            <person name="Thuy-Boun P.S."/>
        </authorList>
    </citation>
    <scope>NUCLEOTIDE SEQUENCE [LARGE SCALE GENOMIC DNA]</scope>
    <source>
        <strain evidence="1">F_SG_1</strain>
        <tissue evidence="1">Salivary glands</tissue>
    </source>
</reference>
<dbReference type="EMBL" id="JARKHS020030139">
    <property type="protein sequence ID" value="KAK8762379.1"/>
    <property type="molecule type" value="Genomic_DNA"/>
</dbReference>
<sequence length="72" mass="7836">MPHSLGSYALLCRGMPTGSRHCERLLTTPPASTFCYPHWLAARKEVPAHKARASGVLSPACVALTRSGFWRA</sequence>
<evidence type="ECO:0000313" key="1">
    <source>
        <dbReference type="EMBL" id="KAK8762379.1"/>
    </source>
</evidence>
<protein>
    <submittedName>
        <fullName evidence="1">Uncharacterized protein</fullName>
    </submittedName>
</protein>
<keyword evidence="2" id="KW-1185">Reference proteome</keyword>
<dbReference type="Proteomes" id="UP001321473">
    <property type="component" value="Unassembled WGS sequence"/>
</dbReference>
<organism evidence="1 2">
    <name type="scientific">Amblyomma americanum</name>
    <name type="common">Lone star tick</name>
    <dbReference type="NCBI Taxonomy" id="6943"/>
    <lineage>
        <taxon>Eukaryota</taxon>
        <taxon>Metazoa</taxon>
        <taxon>Ecdysozoa</taxon>
        <taxon>Arthropoda</taxon>
        <taxon>Chelicerata</taxon>
        <taxon>Arachnida</taxon>
        <taxon>Acari</taxon>
        <taxon>Parasitiformes</taxon>
        <taxon>Ixodida</taxon>
        <taxon>Ixodoidea</taxon>
        <taxon>Ixodidae</taxon>
        <taxon>Amblyomminae</taxon>
        <taxon>Amblyomma</taxon>
    </lineage>
</organism>